<feature type="chain" id="PRO_5043135961" evidence="2">
    <location>
        <begin position="21"/>
        <end position="221"/>
    </location>
</feature>
<evidence type="ECO:0000313" key="3">
    <source>
        <dbReference type="EMBL" id="VDN04639.1"/>
    </source>
</evidence>
<reference evidence="3 4" key="2">
    <citation type="submission" date="2018-11" db="EMBL/GenBank/DDBJ databases">
        <authorList>
            <consortium name="Pathogen Informatics"/>
        </authorList>
    </citation>
    <scope>NUCLEOTIDE SEQUENCE [LARGE SCALE GENOMIC DNA]</scope>
</reference>
<dbReference type="Proteomes" id="UP000276776">
    <property type="component" value="Unassembled WGS sequence"/>
</dbReference>
<evidence type="ECO:0000313" key="5">
    <source>
        <dbReference type="WBParaSite" id="TCLT_0000721601-mRNA-1"/>
    </source>
</evidence>
<keyword evidence="1" id="KW-0812">Transmembrane</keyword>
<protein>
    <submittedName>
        <fullName evidence="3 5">Uncharacterized protein</fullName>
    </submittedName>
</protein>
<reference evidence="5" key="1">
    <citation type="submission" date="2016-04" db="UniProtKB">
        <authorList>
            <consortium name="WormBaseParasite"/>
        </authorList>
    </citation>
    <scope>IDENTIFICATION</scope>
</reference>
<keyword evidence="1" id="KW-0472">Membrane</keyword>
<name>A0A158RCD0_THECL</name>
<feature type="transmembrane region" description="Helical" evidence="1">
    <location>
        <begin position="198"/>
        <end position="220"/>
    </location>
</feature>
<dbReference type="AlphaFoldDB" id="A0A158RCD0"/>
<keyword evidence="2" id="KW-0732">Signal</keyword>
<dbReference type="OrthoDB" id="5781490at2759"/>
<proteinExistence type="predicted"/>
<dbReference type="WBParaSite" id="TCLT_0000721601-mRNA-1">
    <property type="protein sequence ID" value="TCLT_0000721601-mRNA-1"/>
    <property type="gene ID" value="TCLT_0000721601"/>
</dbReference>
<keyword evidence="4" id="KW-1185">Reference proteome</keyword>
<feature type="signal peptide" evidence="2">
    <location>
        <begin position="1"/>
        <end position="20"/>
    </location>
</feature>
<dbReference type="EMBL" id="UYYF01004484">
    <property type="protein sequence ID" value="VDN04639.1"/>
    <property type="molecule type" value="Genomic_DNA"/>
</dbReference>
<keyword evidence="1" id="KW-1133">Transmembrane helix</keyword>
<gene>
    <name evidence="3" type="ORF">TCLT_LOCUS7205</name>
</gene>
<evidence type="ECO:0000256" key="1">
    <source>
        <dbReference type="SAM" id="Phobius"/>
    </source>
</evidence>
<sequence>MLTFFLPIFLSIVLISKTFSTSSSSLVSMGYTDNFELDRQLPSITCRQCIQLWRIIAKDARSTCALQSRTCTGNVCFMRQCKNCPVYQYMAGCLTLTEWQITDLAFSRQHSELLATRVGATLLCEDSINQTTCICNRKDKCNDIHARAPFSTYNAPLFGDIINFDAIISKIDPYYNDVVRSKHVLSYFTADNTAKCPFSYLTLVINCSALFISFLHALYIG</sequence>
<organism evidence="5">
    <name type="scientific">Thelazia callipaeda</name>
    <name type="common">Oriental eyeworm</name>
    <name type="synonym">Parasitic nematode</name>
    <dbReference type="NCBI Taxonomy" id="103827"/>
    <lineage>
        <taxon>Eukaryota</taxon>
        <taxon>Metazoa</taxon>
        <taxon>Ecdysozoa</taxon>
        <taxon>Nematoda</taxon>
        <taxon>Chromadorea</taxon>
        <taxon>Rhabditida</taxon>
        <taxon>Spirurina</taxon>
        <taxon>Spiruromorpha</taxon>
        <taxon>Thelazioidea</taxon>
        <taxon>Thelaziidae</taxon>
        <taxon>Thelazia</taxon>
    </lineage>
</organism>
<accession>A0A158RCD0</accession>
<evidence type="ECO:0000313" key="4">
    <source>
        <dbReference type="Proteomes" id="UP000276776"/>
    </source>
</evidence>
<evidence type="ECO:0000256" key="2">
    <source>
        <dbReference type="SAM" id="SignalP"/>
    </source>
</evidence>
<dbReference type="OMA" id="STCGPHS"/>